<dbReference type="SUPFAM" id="SSF54534">
    <property type="entry name" value="FKBP-like"/>
    <property type="match status" value="1"/>
</dbReference>
<evidence type="ECO:0000256" key="8">
    <source>
        <dbReference type="ARBA" id="ARBA00031484"/>
    </source>
</evidence>
<dbReference type="InterPro" id="IPR015391">
    <property type="entry name" value="SurA_N"/>
</dbReference>
<sequence length="450" mass="48890">MLPSASSLTPSIRLAAALSAGLSLLVAAPAWAQGRAPRPHAATEAPQPPRGNVNRILAVVNGDVVTQSEVSSRTRLFALNAGFAASGEMLARMEPQVLRLLVDEKLRMQEVQRRQIPVSDNDVADALRDIEQRNGLPRGALTAQLRQAGIQPRSLYDQIRVQIGWGRLVRVLLGSQFEVPDSEVQELIASQRARQDQAAYLLGEIFIPVDNPAQEGEVTTFVNDVVTQLRRGLPFPVAATQFSQSSTAVQGGDMGWQGLDRLDPAVAAIVPRMPPGAITNPIRVPGGFQIIAMRQRREGGPNGGVTQLTLRQANFPFPGRLDPQNPTEAQRGVVERAMRISQSVRGCEAFEQQGRAGSDRPADPGPVVLEAVNPPQLRSLLAGLTPGRSSQPLISPEGVTLIMVCSRERQAPQGMSADAAREQLRRDRIETLSRQLQRELRRRAVIDNRA</sequence>
<feature type="signal peptide" evidence="10">
    <location>
        <begin position="1"/>
        <end position="32"/>
    </location>
</feature>
<dbReference type="Pfam" id="PF00639">
    <property type="entry name" value="Rotamase"/>
    <property type="match status" value="1"/>
</dbReference>
<accession>A0A437MJ56</accession>
<dbReference type="AlphaFoldDB" id="A0A437MJ56"/>
<keyword evidence="13" id="KW-1185">Reference proteome</keyword>
<dbReference type="PANTHER" id="PTHR47637">
    <property type="entry name" value="CHAPERONE SURA"/>
    <property type="match status" value="1"/>
</dbReference>
<dbReference type="PANTHER" id="PTHR47637:SF1">
    <property type="entry name" value="CHAPERONE SURA"/>
    <property type="match status" value="1"/>
</dbReference>
<evidence type="ECO:0000256" key="6">
    <source>
        <dbReference type="ARBA" id="ARBA00023235"/>
    </source>
</evidence>
<dbReference type="OrthoDB" id="9791746at2"/>
<comment type="caution">
    <text evidence="12">The sequence shown here is derived from an EMBL/GenBank/DDBJ whole genome shotgun (WGS) entry which is preliminary data.</text>
</comment>
<evidence type="ECO:0000256" key="4">
    <source>
        <dbReference type="ARBA" id="ARBA00023110"/>
    </source>
</evidence>
<evidence type="ECO:0000259" key="11">
    <source>
        <dbReference type="PROSITE" id="PS50198"/>
    </source>
</evidence>
<dbReference type="InterPro" id="IPR027304">
    <property type="entry name" value="Trigger_fact/SurA_dom_sf"/>
</dbReference>
<dbReference type="PROSITE" id="PS50198">
    <property type="entry name" value="PPIC_PPIASE_2"/>
    <property type="match status" value="1"/>
</dbReference>
<dbReference type="InterPro" id="IPR046357">
    <property type="entry name" value="PPIase_dom_sf"/>
</dbReference>
<dbReference type="Proteomes" id="UP000282957">
    <property type="component" value="Unassembled WGS sequence"/>
</dbReference>
<dbReference type="Gene3D" id="3.10.50.40">
    <property type="match status" value="1"/>
</dbReference>
<evidence type="ECO:0000256" key="10">
    <source>
        <dbReference type="SAM" id="SignalP"/>
    </source>
</evidence>
<organism evidence="12 13">
    <name type="scientific">Rhodovarius crocodyli</name>
    <dbReference type="NCBI Taxonomy" id="1979269"/>
    <lineage>
        <taxon>Bacteria</taxon>
        <taxon>Pseudomonadati</taxon>
        <taxon>Pseudomonadota</taxon>
        <taxon>Alphaproteobacteria</taxon>
        <taxon>Acetobacterales</taxon>
        <taxon>Roseomonadaceae</taxon>
        <taxon>Rhodovarius</taxon>
    </lineage>
</organism>
<keyword evidence="6 9" id="KW-0413">Isomerase</keyword>
<dbReference type="InterPro" id="IPR050280">
    <property type="entry name" value="OMP_Chaperone_SurA"/>
</dbReference>
<dbReference type="SUPFAM" id="SSF109998">
    <property type="entry name" value="Triger factor/SurA peptide-binding domain-like"/>
    <property type="match status" value="1"/>
</dbReference>
<dbReference type="EMBL" id="SACL01000002">
    <property type="protein sequence ID" value="RVT97707.1"/>
    <property type="molecule type" value="Genomic_DNA"/>
</dbReference>
<evidence type="ECO:0000256" key="2">
    <source>
        <dbReference type="ARBA" id="ARBA00022729"/>
    </source>
</evidence>
<reference evidence="12 13" key="1">
    <citation type="submission" date="2019-01" db="EMBL/GenBank/DDBJ databases">
        <authorList>
            <person name="Chen W.-M."/>
        </authorList>
    </citation>
    <scope>NUCLEOTIDE SEQUENCE [LARGE SCALE GENOMIC DNA]</scope>
    <source>
        <strain evidence="12 13">CCP-6</strain>
    </source>
</reference>
<feature type="chain" id="PRO_5019450018" description="Parvulin-like PPIase" evidence="10">
    <location>
        <begin position="33"/>
        <end position="450"/>
    </location>
</feature>
<feature type="domain" description="PpiC" evidence="11">
    <location>
        <begin position="197"/>
        <end position="295"/>
    </location>
</feature>
<keyword evidence="5" id="KW-0143">Chaperone</keyword>
<evidence type="ECO:0000256" key="9">
    <source>
        <dbReference type="PROSITE-ProRule" id="PRU00278"/>
    </source>
</evidence>
<gene>
    <name evidence="12" type="ORF">EOD42_07810</name>
</gene>
<dbReference type="Pfam" id="PF09312">
    <property type="entry name" value="SurA_N"/>
    <property type="match status" value="1"/>
</dbReference>
<evidence type="ECO:0000256" key="3">
    <source>
        <dbReference type="ARBA" id="ARBA00022764"/>
    </source>
</evidence>
<name>A0A437MJ56_9PROT</name>
<dbReference type="InterPro" id="IPR000297">
    <property type="entry name" value="PPIase_PpiC"/>
</dbReference>
<evidence type="ECO:0000313" key="13">
    <source>
        <dbReference type="Proteomes" id="UP000282957"/>
    </source>
</evidence>
<dbReference type="RefSeq" id="WP_127786936.1">
    <property type="nucleotide sequence ID" value="NZ_SACL01000002.1"/>
</dbReference>
<dbReference type="GO" id="GO:0003755">
    <property type="term" value="F:peptidyl-prolyl cis-trans isomerase activity"/>
    <property type="evidence" value="ECO:0007669"/>
    <property type="project" value="UniProtKB-KW"/>
</dbReference>
<keyword evidence="3" id="KW-0574">Periplasm</keyword>
<evidence type="ECO:0000313" key="12">
    <source>
        <dbReference type="EMBL" id="RVT97707.1"/>
    </source>
</evidence>
<evidence type="ECO:0000256" key="5">
    <source>
        <dbReference type="ARBA" id="ARBA00023186"/>
    </source>
</evidence>
<evidence type="ECO:0000256" key="1">
    <source>
        <dbReference type="ARBA" id="ARBA00018370"/>
    </source>
</evidence>
<proteinExistence type="predicted"/>
<keyword evidence="4 9" id="KW-0697">Rotamase</keyword>
<protein>
    <recommendedName>
        <fullName evidence="1">Parvulin-like PPIase</fullName>
    </recommendedName>
    <alternativeName>
        <fullName evidence="7">Peptidyl-prolyl cis-trans isomerase plp</fullName>
    </alternativeName>
    <alternativeName>
        <fullName evidence="8">Rotamase plp</fullName>
    </alternativeName>
</protein>
<evidence type="ECO:0000256" key="7">
    <source>
        <dbReference type="ARBA" id="ARBA00030642"/>
    </source>
</evidence>
<keyword evidence="2 10" id="KW-0732">Signal</keyword>
<dbReference type="Gene3D" id="1.10.4030.10">
    <property type="entry name" value="Porin chaperone SurA, peptide-binding domain"/>
    <property type="match status" value="1"/>
</dbReference>